<comment type="caution">
    <text evidence="13">The sequence shown here is derived from an EMBL/GenBank/DDBJ whole genome shotgun (WGS) entry which is preliminary data.</text>
</comment>
<keyword evidence="5 9" id="KW-0798">TonB box</keyword>
<evidence type="ECO:0000256" key="7">
    <source>
        <dbReference type="ARBA" id="ARBA00023237"/>
    </source>
</evidence>
<dbReference type="Pfam" id="PF13715">
    <property type="entry name" value="CarbopepD_reg_2"/>
    <property type="match status" value="1"/>
</dbReference>
<dbReference type="InterPro" id="IPR039426">
    <property type="entry name" value="TonB-dep_rcpt-like"/>
</dbReference>
<comment type="subcellular location">
    <subcellularLocation>
        <location evidence="1 8">Cell outer membrane</location>
        <topology evidence="1 8">Multi-pass membrane protein</topology>
    </subcellularLocation>
</comment>
<dbReference type="InterPro" id="IPR012910">
    <property type="entry name" value="Plug_dom"/>
</dbReference>
<dbReference type="Pfam" id="PF07715">
    <property type="entry name" value="Plug"/>
    <property type="match status" value="1"/>
</dbReference>
<proteinExistence type="inferred from homology"/>
<organism evidence="13 14">
    <name type="scientific">Dawidia cretensis</name>
    <dbReference type="NCBI Taxonomy" id="2782350"/>
    <lineage>
        <taxon>Bacteria</taxon>
        <taxon>Pseudomonadati</taxon>
        <taxon>Bacteroidota</taxon>
        <taxon>Cytophagia</taxon>
        <taxon>Cytophagales</taxon>
        <taxon>Chryseotaleaceae</taxon>
        <taxon>Dawidia</taxon>
    </lineage>
</organism>
<dbReference type="SUPFAM" id="SSF56935">
    <property type="entry name" value="Porins"/>
    <property type="match status" value="1"/>
</dbReference>
<evidence type="ECO:0000313" key="13">
    <source>
        <dbReference type="EMBL" id="MBT1711361.1"/>
    </source>
</evidence>
<feature type="signal peptide" evidence="10">
    <location>
        <begin position="1"/>
        <end position="22"/>
    </location>
</feature>
<evidence type="ECO:0000256" key="10">
    <source>
        <dbReference type="SAM" id="SignalP"/>
    </source>
</evidence>
<keyword evidence="4 8" id="KW-0812">Transmembrane</keyword>
<evidence type="ECO:0000256" key="8">
    <source>
        <dbReference type="PROSITE-ProRule" id="PRU01360"/>
    </source>
</evidence>
<dbReference type="Gene3D" id="2.60.40.1120">
    <property type="entry name" value="Carboxypeptidase-like, regulatory domain"/>
    <property type="match status" value="1"/>
</dbReference>
<evidence type="ECO:0000259" key="11">
    <source>
        <dbReference type="Pfam" id="PF00593"/>
    </source>
</evidence>
<name>A0AAP2E1Q2_9BACT</name>
<accession>A0AAP2E1Q2</accession>
<evidence type="ECO:0000256" key="6">
    <source>
        <dbReference type="ARBA" id="ARBA00023136"/>
    </source>
</evidence>
<dbReference type="InterPro" id="IPR000531">
    <property type="entry name" value="Beta-barrel_TonB"/>
</dbReference>
<dbReference type="Gene3D" id="2.170.130.10">
    <property type="entry name" value="TonB-dependent receptor, plug domain"/>
    <property type="match status" value="1"/>
</dbReference>
<dbReference type="Gene3D" id="2.40.170.20">
    <property type="entry name" value="TonB-dependent receptor, beta-barrel domain"/>
    <property type="match status" value="1"/>
</dbReference>
<dbReference type="InterPro" id="IPR023996">
    <property type="entry name" value="TonB-dep_OMP_SusC/RagA"/>
</dbReference>
<dbReference type="NCBIfam" id="TIGR04057">
    <property type="entry name" value="SusC_RagA_signa"/>
    <property type="match status" value="1"/>
</dbReference>
<keyword evidence="7 8" id="KW-0998">Cell outer membrane</keyword>
<protein>
    <submittedName>
        <fullName evidence="13">TonB-dependent receptor</fullName>
    </submittedName>
</protein>
<evidence type="ECO:0000256" key="2">
    <source>
        <dbReference type="ARBA" id="ARBA00022448"/>
    </source>
</evidence>
<dbReference type="NCBIfam" id="TIGR04056">
    <property type="entry name" value="OMP_RagA_SusC"/>
    <property type="match status" value="1"/>
</dbReference>
<dbReference type="AlphaFoldDB" id="A0AAP2E1Q2"/>
<dbReference type="EMBL" id="JAHESE010000032">
    <property type="protein sequence ID" value="MBT1711361.1"/>
    <property type="molecule type" value="Genomic_DNA"/>
</dbReference>
<evidence type="ECO:0000256" key="3">
    <source>
        <dbReference type="ARBA" id="ARBA00022452"/>
    </source>
</evidence>
<dbReference type="InterPro" id="IPR037066">
    <property type="entry name" value="Plug_dom_sf"/>
</dbReference>
<dbReference type="SUPFAM" id="SSF49464">
    <property type="entry name" value="Carboxypeptidase regulatory domain-like"/>
    <property type="match status" value="1"/>
</dbReference>
<feature type="domain" description="TonB-dependent receptor-like beta-barrel" evidence="11">
    <location>
        <begin position="478"/>
        <end position="958"/>
    </location>
</feature>
<evidence type="ECO:0000256" key="5">
    <source>
        <dbReference type="ARBA" id="ARBA00023077"/>
    </source>
</evidence>
<keyword evidence="2 8" id="KW-0813">Transport</keyword>
<dbReference type="Proteomes" id="UP001319080">
    <property type="component" value="Unassembled WGS sequence"/>
</dbReference>
<gene>
    <name evidence="13" type="ORF">KK062_24175</name>
</gene>
<dbReference type="GO" id="GO:0009279">
    <property type="term" value="C:cell outer membrane"/>
    <property type="evidence" value="ECO:0007669"/>
    <property type="project" value="UniProtKB-SubCell"/>
</dbReference>
<comment type="similarity">
    <text evidence="8 9">Belongs to the TonB-dependent receptor family.</text>
</comment>
<evidence type="ECO:0000259" key="12">
    <source>
        <dbReference type="Pfam" id="PF07715"/>
    </source>
</evidence>
<dbReference type="PROSITE" id="PS52016">
    <property type="entry name" value="TONB_DEPENDENT_REC_3"/>
    <property type="match status" value="1"/>
</dbReference>
<keyword evidence="10" id="KW-0732">Signal</keyword>
<evidence type="ECO:0000256" key="1">
    <source>
        <dbReference type="ARBA" id="ARBA00004571"/>
    </source>
</evidence>
<dbReference type="InterPro" id="IPR008969">
    <property type="entry name" value="CarboxyPept-like_regulatory"/>
</dbReference>
<evidence type="ECO:0000313" key="14">
    <source>
        <dbReference type="Proteomes" id="UP001319080"/>
    </source>
</evidence>
<dbReference type="Pfam" id="PF00593">
    <property type="entry name" value="TonB_dep_Rec_b-barrel"/>
    <property type="match status" value="1"/>
</dbReference>
<keyword evidence="14" id="KW-1185">Reference proteome</keyword>
<sequence>MRVISGVFILATVLLSAAQAHSVSGQNVLDQRLSLNVKDESLQQVLKKIQLLAKVNFTYKSVDVASPDKVTLSVRDRELKYILNSVLAPAGLEYAVANKNIVIRKKVHVTQDVDIRGKVTSDAGEALPGASVVVKGTSIGTTTDADGSFALRVPDDGVLVVSFIGFTVYEEAVGNKVYFEIKLASDISQLQDVVVIGYGSVKKSEVLGAVSSVSTREVSSRNYNTAAELLQGTVPGVTVMNNGGDPTSTADIKIRGIGSLNAERPLIILDGVIFEGQISMINPNEVEAISILKDAASAAIYGARASGGVILITTKKGRSSSHVEVNYQQGFQQVAKKLEALNAAERADAANMATDNAGQDRIPAFDAAGNPSSRITKTNWMDEIFQAGIINNLDVSIDGGNQKSNYFISGGYRRNQGILLNTESNRYTARINSSHEILKGVRIGENLSYSFWDGQTGNTSSAYTGAIMTALYYPANATVYREDGSGKFGGVPEEYANAYGDLINPVAYLKRLDNHNPTSTLLINPYLEVDVVKGLKFRSNWGMTQIRRDSKQFNVKVLETGKIFDFNELYQTSDNQDVLLTEQTLSYETTVKDDHNISALAGFTYQRNKYEYYSVKGTNFDNEDRAYRNLYNAKTIEVLGAGNPEEMIMSYLARANYNYKGKYLLTAVIRRDGTSKLISLNRWETYPSVSVGWNLVQESFLEDVNIISDLKLRGSWGVIGNLGALDRYPFAVGLGRTRAWLGEDPAIVYGYAETGLSNQDLKWESSVQQNIGLDFGLLDGQLTGSLDVFKKTNTDMLFKKTLPGAAGAPDGQWINAGEVVNRGFELGITYRKNQGELTYDITANISRVKSEIGSITDENRFQNIGPTVRTMPQANINLVGNAFGAFYGYRTAGVFNSNEEAANYLNANGTRYQPSAVGGDFKFVDKDGDGDIDNDDRFVLGNPFPDLTYSLNANLGYKGFDLNLFFQGVHGNSIFNSVRALGLNAGYGYNLITESKNAWTPENPDATIPRLSMTDPNNNWTRVSDFFIEDGSFLRLKNVTLGYTLKRALLDKVKLRLYVTAQNVFTITDYSGMDPEVGIGNYGIDTGMYPLSKVFLAGVNLKF</sequence>
<keyword evidence="6 8" id="KW-0472">Membrane</keyword>
<dbReference type="InterPro" id="IPR023997">
    <property type="entry name" value="TonB-dep_OMP_SusC/RagA_CS"/>
</dbReference>
<feature type="domain" description="TonB-dependent receptor plug" evidence="12">
    <location>
        <begin position="203"/>
        <end position="309"/>
    </location>
</feature>
<evidence type="ECO:0000256" key="9">
    <source>
        <dbReference type="RuleBase" id="RU003357"/>
    </source>
</evidence>
<dbReference type="InterPro" id="IPR036942">
    <property type="entry name" value="Beta-barrel_TonB_sf"/>
</dbReference>
<reference evidence="13 14" key="1">
    <citation type="submission" date="2021-05" db="EMBL/GenBank/DDBJ databases">
        <title>A Polyphasic approach of four new species of the genus Ohtaekwangia: Ohtaekwangia histidinii sp. nov., Ohtaekwangia cretensis sp. nov., Ohtaekwangia indiensis sp. nov., Ohtaekwangia reichenbachii sp. nov. from diverse environment.</title>
        <authorList>
            <person name="Octaviana S."/>
        </authorList>
    </citation>
    <scope>NUCLEOTIDE SEQUENCE [LARGE SCALE GENOMIC DNA]</scope>
    <source>
        <strain evidence="13 14">PWU5</strain>
    </source>
</reference>
<keyword evidence="3 8" id="KW-1134">Transmembrane beta strand</keyword>
<keyword evidence="13" id="KW-0675">Receptor</keyword>
<evidence type="ECO:0000256" key="4">
    <source>
        <dbReference type="ARBA" id="ARBA00022692"/>
    </source>
</evidence>
<feature type="chain" id="PRO_5042983905" evidence="10">
    <location>
        <begin position="23"/>
        <end position="1103"/>
    </location>
</feature>